<gene>
    <name evidence="1" type="ORF">MFU01_20670</name>
    <name evidence="2" type="ORF">SAMN05443572_104346</name>
</gene>
<sequence>MSATAPRYLTRFQCLADTCEDTCCAGLVVPVSDARWKVLRDAVAGGPDAARVEALVLPDPGSGVGAEAACIAKREDGLCSFLDARKLCSLHRAYGEAVLPDACAVFPRVATRRAGRLEVTGSFGCPEVVRLCLLAEDALEPVPVDASLAARPELARALGGEDAADAWTWHASRVREVALRILDRREYPYASRLFMLGELARRLGTFYFRGTDAFRDEALLLSTLSDFEAPSTLDALHAMVSSVHLPGGPWAGICGTVLRARIDGVRGARFQAWARAIQASYGGASAAPDDVWALYSERRARLEPVLGERIEQYFRHHAMNHWLRNPFTDSPSVMDYVFKLTLRAAMLRWALFGHPDVVALCEDSALSDDLTASRARLDAAAVECFQLSAKHLEQSPELHGLAQGLAGGSGPDALPRMLVLLQGV</sequence>
<dbReference type="RefSeq" id="WP_074953604.1">
    <property type="nucleotide sequence ID" value="NZ_BJXR01000020.1"/>
</dbReference>
<organism evidence="1 4">
    <name type="scientific">Myxococcus fulvus</name>
    <dbReference type="NCBI Taxonomy" id="33"/>
    <lineage>
        <taxon>Bacteria</taxon>
        <taxon>Pseudomonadati</taxon>
        <taxon>Myxococcota</taxon>
        <taxon>Myxococcia</taxon>
        <taxon>Myxococcales</taxon>
        <taxon>Cystobacterineae</taxon>
        <taxon>Myxococcaceae</taxon>
        <taxon>Myxococcus</taxon>
    </lineage>
</organism>
<evidence type="ECO:0000313" key="2">
    <source>
        <dbReference type="EMBL" id="SEU01173.1"/>
    </source>
</evidence>
<dbReference type="STRING" id="1334629.MFUL124B02_38145"/>
<dbReference type="NCBIfam" id="NF038110">
    <property type="entry name" value="Lys_methyl_FliB"/>
    <property type="match status" value="1"/>
</dbReference>
<dbReference type="EMBL" id="BJXR01000020">
    <property type="protein sequence ID" value="GEN07030.1"/>
    <property type="molecule type" value="Genomic_DNA"/>
</dbReference>
<reference evidence="2 3" key="1">
    <citation type="submission" date="2016-10" db="EMBL/GenBank/DDBJ databases">
        <authorList>
            <person name="Varghese N."/>
            <person name="Submissions S."/>
        </authorList>
    </citation>
    <scope>NUCLEOTIDE SEQUENCE [LARGE SCALE GENOMIC DNA]</scope>
    <source>
        <strain evidence="2 3">DSM 16525</strain>
    </source>
</reference>
<comment type="caution">
    <text evidence="1">The sequence shown here is derived from an EMBL/GenBank/DDBJ whole genome shotgun (WGS) entry which is preliminary data.</text>
</comment>
<evidence type="ECO:0000313" key="4">
    <source>
        <dbReference type="Proteomes" id="UP000321514"/>
    </source>
</evidence>
<accession>A0A511SYQ8</accession>
<dbReference type="OrthoDB" id="86584at2"/>
<proteinExistence type="predicted"/>
<dbReference type="Proteomes" id="UP000183760">
    <property type="component" value="Unassembled WGS sequence"/>
</dbReference>
<dbReference type="EMBL" id="FOIB01000004">
    <property type="protein sequence ID" value="SEU01173.1"/>
    <property type="molecule type" value="Genomic_DNA"/>
</dbReference>
<dbReference type="AlphaFoldDB" id="A0A511SYQ8"/>
<protein>
    <submittedName>
        <fullName evidence="2">Lysine-N-methylase</fullName>
    </submittedName>
</protein>
<evidence type="ECO:0000313" key="3">
    <source>
        <dbReference type="Proteomes" id="UP000183760"/>
    </source>
</evidence>
<name>A0A511SYQ8_MYXFU</name>
<evidence type="ECO:0000313" key="1">
    <source>
        <dbReference type="EMBL" id="GEN07030.1"/>
    </source>
</evidence>
<reference evidence="1 4" key="2">
    <citation type="submission" date="2019-07" db="EMBL/GenBank/DDBJ databases">
        <title>Whole genome shotgun sequence of Myxococcus fulvus NBRC 100333.</title>
        <authorList>
            <person name="Hosoyama A."/>
            <person name="Uohara A."/>
            <person name="Ohji S."/>
            <person name="Ichikawa N."/>
        </authorList>
    </citation>
    <scope>NUCLEOTIDE SEQUENCE [LARGE SCALE GENOMIC DNA]</scope>
    <source>
        <strain evidence="1 4">NBRC 100333</strain>
    </source>
</reference>
<dbReference type="Proteomes" id="UP000321514">
    <property type="component" value="Unassembled WGS sequence"/>
</dbReference>
<keyword evidence="3" id="KW-1185">Reference proteome</keyword>